<evidence type="ECO:0000256" key="1">
    <source>
        <dbReference type="SAM" id="MobiDB-lite"/>
    </source>
</evidence>
<reference evidence="2" key="2">
    <citation type="journal article" date="2015" name="Data Brief">
        <title>Shoot transcriptome of the giant reed, Arundo donax.</title>
        <authorList>
            <person name="Barrero R.A."/>
            <person name="Guerrero F.D."/>
            <person name="Moolhuijzen P."/>
            <person name="Goolsby J.A."/>
            <person name="Tidwell J."/>
            <person name="Bellgard S.E."/>
            <person name="Bellgard M.I."/>
        </authorList>
    </citation>
    <scope>NUCLEOTIDE SEQUENCE</scope>
    <source>
        <tissue evidence="2">Shoot tissue taken approximately 20 cm above the soil surface</tissue>
    </source>
</reference>
<dbReference type="AlphaFoldDB" id="A0A0A9CBX3"/>
<name>A0A0A9CBX3_ARUDO</name>
<accession>A0A0A9CBX3</accession>
<feature type="compositionally biased region" description="Basic and acidic residues" evidence="1">
    <location>
        <begin position="14"/>
        <end position="27"/>
    </location>
</feature>
<proteinExistence type="predicted"/>
<dbReference type="EMBL" id="GBRH01226995">
    <property type="protein sequence ID" value="JAD70900.1"/>
    <property type="molecule type" value="Transcribed_RNA"/>
</dbReference>
<protein>
    <submittedName>
        <fullName evidence="2">Uncharacterized protein</fullName>
    </submittedName>
</protein>
<feature type="region of interest" description="Disordered" evidence="1">
    <location>
        <begin position="1"/>
        <end position="43"/>
    </location>
</feature>
<evidence type="ECO:0000313" key="2">
    <source>
        <dbReference type="EMBL" id="JAD70900.1"/>
    </source>
</evidence>
<reference evidence="2" key="1">
    <citation type="submission" date="2014-09" db="EMBL/GenBank/DDBJ databases">
        <authorList>
            <person name="Magalhaes I.L.F."/>
            <person name="Oliveira U."/>
            <person name="Santos F.R."/>
            <person name="Vidigal T.H.D.A."/>
            <person name="Brescovit A.D."/>
            <person name="Santos A.J."/>
        </authorList>
    </citation>
    <scope>NUCLEOTIDE SEQUENCE</scope>
    <source>
        <tissue evidence="2">Shoot tissue taken approximately 20 cm above the soil surface</tissue>
    </source>
</reference>
<organism evidence="2">
    <name type="scientific">Arundo donax</name>
    <name type="common">Giant reed</name>
    <name type="synonym">Donax arundinaceus</name>
    <dbReference type="NCBI Taxonomy" id="35708"/>
    <lineage>
        <taxon>Eukaryota</taxon>
        <taxon>Viridiplantae</taxon>
        <taxon>Streptophyta</taxon>
        <taxon>Embryophyta</taxon>
        <taxon>Tracheophyta</taxon>
        <taxon>Spermatophyta</taxon>
        <taxon>Magnoliopsida</taxon>
        <taxon>Liliopsida</taxon>
        <taxon>Poales</taxon>
        <taxon>Poaceae</taxon>
        <taxon>PACMAD clade</taxon>
        <taxon>Arundinoideae</taxon>
        <taxon>Arundineae</taxon>
        <taxon>Arundo</taxon>
    </lineage>
</organism>
<sequence>MRTGARRGGSRQSQRHEDLARSGEPRHASRRRALATRTPSSGR</sequence>